<dbReference type="PIRSF" id="PIRSF027386">
    <property type="entry name" value="UCP027386_ABC_sbc_TM0202"/>
    <property type="match status" value="1"/>
</dbReference>
<evidence type="ECO:0000313" key="1">
    <source>
        <dbReference type="EMBL" id="MET1256470.1"/>
    </source>
</evidence>
<name>A0ABV2BX09_9GAMM</name>
<dbReference type="PANTHER" id="PTHR30024:SF46">
    <property type="entry name" value="ABC TRANSPORTER, SUBSTRATE-BINDING LIPOPROTEIN"/>
    <property type="match status" value="1"/>
</dbReference>
<sequence>MSLKQPMPNQVISRQNNFKLFWIVLCCLTFHPIVNAVEESVKQPRLEKLVLSGPIVSVSHPFIKMIKSHALSDVAKQVEFKVWKNPDQMRALTLQGDVDLMAMPTNVAANLYNKGVDLKLLNVSVWGMLWMISREKDLTKLSDFKGKEIAIPFRGDMPDIIFNTLSKASGLEPEKDFKLKYVASPFDAMQLLVTRRIDHALLAEPAVSMALRKVQTFPLSTVAPDLYRSVDLQQEWARLLKRAPQIPQAGIAVINNKLSDKVIQRFNEEYQKALQWCQTFPKLAGEMVAPEIEMLTADAVMDSIPVSRLNAVEALKAKPELQYFYQLLYDNKPALIGGKMPDDAFYYSTKAIQNQVSQLAQ</sequence>
<proteinExistence type="predicted"/>
<organism evidence="1 2">
    <name type="scientific">Aliikangiella maris</name>
    <dbReference type="NCBI Taxonomy" id="3162458"/>
    <lineage>
        <taxon>Bacteria</taxon>
        <taxon>Pseudomonadati</taxon>
        <taxon>Pseudomonadota</taxon>
        <taxon>Gammaproteobacteria</taxon>
        <taxon>Oceanospirillales</taxon>
        <taxon>Pleioneaceae</taxon>
        <taxon>Aliikangiella</taxon>
    </lineage>
</organism>
<keyword evidence="2" id="KW-1185">Reference proteome</keyword>
<protein>
    <submittedName>
        <fullName evidence="1">PhnD/SsuA/transferrin family substrate-binding protein</fullName>
    </submittedName>
</protein>
<dbReference type="EMBL" id="JBEVCJ010000022">
    <property type="protein sequence ID" value="MET1256470.1"/>
    <property type="molecule type" value="Genomic_DNA"/>
</dbReference>
<dbReference type="InterPro" id="IPR027024">
    <property type="entry name" value="UCP027386_ABC_sbc_TM0202"/>
</dbReference>
<comment type="caution">
    <text evidence="1">The sequence shown here is derived from an EMBL/GenBank/DDBJ whole genome shotgun (WGS) entry which is preliminary data.</text>
</comment>
<accession>A0ABV2BX09</accession>
<reference evidence="1 2" key="1">
    <citation type="submission" date="2024-06" db="EMBL/GenBank/DDBJ databases">
        <authorList>
            <person name="Li F."/>
        </authorList>
    </citation>
    <scope>NUCLEOTIDE SEQUENCE [LARGE SCALE GENOMIC DNA]</scope>
    <source>
        <strain evidence="1 2">GXAS 311</strain>
    </source>
</reference>
<dbReference type="Proteomes" id="UP001548189">
    <property type="component" value="Unassembled WGS sequence"/>
</dbReference>
<dbReference type="SUPFAM" id="SSF53850">
    <property type="entry name" value="Periplasmic binding protein-like II"/>
    <property type="match status" value="1"/>
</dbReference>
<dbReference type="PANTHER" id="PTHR30024">
    <property type="entry name" value="ALIPHATIC SULFONATES-BINDING PROTEIN-RELATED"/>
    <property type="match status" value="1"/>
</dbReference>
<evidence type="ECO:0000313" key="2">
    <source>
        <dbReference type="Proteomes" id="UP001548189"/>
    </source>
</evidence>
<dbReference type="Gene3D" id="3.40.190.10">
    <property type="entry name" value="Periplasmic binding protein-like II"/>
    <property type="match status" value="2"/>
</dbReference>
<dbReference type="Pfam" id="PF12974">
    <property type="entry name" value="Phosphonate-bd"/>
    <property type="match status" value="1"/>
</dbReference>
<gene>
    <name evidence="1" type="ORF">ABVT43_15120</name>
</gene>
<dbReference type="RefSeq" id="WP_353897056.1">
    <property type="nucleotide sequence ID" value="NZ_JBEVCJ010000022.1"/>
</dbReference>